<evidence type="ECO:0000313" key="4">
    <source>
        <dbReference type="EMBL" id="EJF60780.1"/>
    </source>
</evidence>
<name>R7SYH5_DICSQ</name>
<feature type="domain" description="Heterokaryon incompatibility" evidence="2">
    <location>
        <begin position="24"/>
        <end position="117"/>
    </location>
</feature>
<feature type="region of interest" description="Disordered" evidence="1">
    <location>
        <begin position="320"/>
        <end position="340"/>
    </location>
</feature>
<organism evidence="4 5">
    <name type="scientific">Dichomitus squalens (strain LYAD-421)</name>
    <name type="common">Western red white-rot fungus</name>
    <dbReference type="NCBI Taxonomy" id="732165"/>
    <lineage>
        <taxon>Eukaryota</taxon>
        <taxon>Fungi</taxon>
        <taxon>Dikarya</taxon>
        <taxon>Basidiomycota</taxon>
        <taxon>Agaricomycotina</taxon>
        <taxon>Agaricomycetes</taxon>
        <taxon>Polyporales</taxon>
        <taxon>Polyporaceae</taxon>
        <taxon>Dichomitus</taxon>
    </lineage>
</organism>
<reference evidence="4 5" key="1">
    <citation type="journal article" date="2012" name="Science">
        <title>The Paleozoic origin of enzymatic lignin decomposition reconstructed from 31 fungal genomes.</title>
        <authorList>
            <person name="Floudas D."/>
            <person name="Binder M."/>
            <person name="Riley R."/>
            <person name="Barry K."/>
            <person name="Blanchette R.A."/>
            <person name="Henrissat B."/>
            <person name="Martinez A.T."/>
            <person name="Otillar R."/>
            <person name="Spatafora J.W."/>
            <person name="Yadav J.S."/>
            <person name="Aerts A."/>
            <person name="Benoit I."/>
            <person name="Boyd A."/>
            <person name="Carlson A."/>
            <person name="Copeland A."/>
            <person name="Coutinho P.M."/>
            <person name="de Vries R.P."/>
            <person name="Ferreira P."/>
            <person name="Findley K."/>
            <person name="Foster B."/>
            <person name="Gaskell J."/>
            <person name="Glotzer D."/>
            <person name="Gorecki P."/>
            <person name="Heitman J."/>
            <person name="Hesse C."/>
            <person name="Hori C."/>
            <person name="Igarashi K."/>
            <person name="Jurgens J.A."/>
            <person name="Kallen N."/>
            <person name="Kersten P."/>
            <person name="Kohler A."/>
            <person name="Kuees U."/>
            <person name="Kumar T.K.A."/>
            <person name="Kuo A."/>
            <person name="LaButti K."/>
            <person name="Larrondo L.F."/>
            <person name="Lindquist E."/>
            <person name="Ling A."/>
            <person name="Lombard V."/>
            <person name="Lucas S."/>
            <person name="Lundell T."/>
            <person name="Martin R."/>
            <person name="McLaughlin D.J."/>
            <person name="Morgenstern I."/>
            <person name="Morin E."/>
            <person name="Murat C."/>
            <person name="Nagy L.G."/>
            <person name="Nolan M."/>
            <person name="Ohm R.A."/>
            <person name="Patyshakuliyeva A."/>
            <person name="Rokas A."/>
            <person name="Ruiz-Duenas F.J."/>
            <person name="Sabat G."/>
            <person name="Salamov A."/>
            <person name="Samejima M."/>
            <person name="Schmutz J."/>
            <person name="Slot J.C."/>
            <person name="St John F."/>
            <person name="Stenlid J."/>
            <person name="Sun H."/>
            <person name="Sun S."/>
            <person name="Syed K."/>
            <person name="Tsang A."/>
            <person name="Wiebenga A."/>
            <person name="Young D."/>
            <person name="Pisabarro A."/>
            <person name="Eastwood D.C."/>
            <person name="Martin F."/>
            <person name="Cullen D."/>
            <person name="Grigoriev I.V."/>
            <person name="Hibbett D.S."/>
        </authorList>
    </citation>
    <scope>NUCLEOTIDE SEQUENCE [LARGE SCALE GENOMIC DNA]</scope>
    <source>
        <strain evidence="4 5">LYAD-421 SS1</strain>
    </source>
</reference>
<dbReference type="AlphaFoldDB" id="R7SYH5"/>
<dbReference type="PANTHER" id="PTHR10622">
    <property type="entry name" value="HET DOMAIN-CONTAINING PROTEIN"/>
    <property type="match status" value="1"/>
</dbReference>
<accession>R7SYH5</accession>
<evidence type="ECO:0000313" key="5">
    <source>
        <dbReference type="Proteomes" id="UP000053319"/>
    </source>
</evidence>
<dbReference type="HOGENOM" id="CLU_000288_138_0_1"/>
<dbReference type="Proteomes" id="UP000053319">
    <property type="component" value="Unassembled WGS sequence"/>
</dbReference>
<dbReference type="InterPro" id="IPR058525">
    <property type="entry name" value="DUF8212"/>
</dbReference>
<protein>
    <submittedName>
        <fullName evidence="4">Uncharacterized protein</fullName>
    </submittedName>
</protein>
<dbReference type="GeneID" id="18835592"/>
<proteinExistence type="predicted"/>
<gene>
    <name evidence="4" type="ORF">DICSQDRAFT_137331</name>
</gene>
<dbReference type="PANTHER" id="PTHR10622:SF10">
    <property type="entry name" value="HET DOMAIN-CONTAINING PROTEIN"/>
    <property type="match status" value="1"/>
</dbReference>
<evidence type="ECO:0000259" key="3">
    <source>
        <dbReference type="Pfam" id="PF26640"/>
    </source>
</evidence>
<evidence type="ECO:0000259" key="2">
    <source>
        <dbReference type="Pfam" id="PF06985"/>
    </source>
</evidence>
<dbReference type="KEGG" id="dsq:DICSQDRAFT_137331"/>
<evidence type="ECO:0000256" key="1">
    <source>
        <dbReference type="SAM" id="MobiDB-lite"/>
    </source>
</evidence>
<dbReference type="EMBL" id="JH719414">
    <property type="protein sequence ID" value="EJF60780.1"/>
    <property type="molecule type" value="Genomic_DNA"/>
</dbReference>
<dbReference type="RefSeq" id="XP_007366617.1">
    <property type="nucleotide sequence ID" value="XM_007366555.1"/>
</dbReference>
<sequence length="374" mass="41969">MWLLSTDRAELRFFVSPDRVPGGYAILSHVWGENEQSFQDVQGFRTRGAQSGENPRDLVSSNIRECCLLAERHGYRWVWNDTCCIDKTSSAELSEAINSLYLYYTLAEVCYAYLQDVPSNVAIESDRSAFRTSRWYKRGWTLQELIAPHLLIFLTVDWEILGSKSELAELVQDITRIPAAVLRKEMKLEDVSIAQRMSWAAARETTRVEDEAYCLLGIFGINLPILYGEGRQAFRRLQEEIMRQSIDPSLFAWGLRADYDGLSRALLDGESTDTVHHNHDVREAYLLAASPSDFENLADILFTPSRASGGEGKLVSEVAQEKIPGRPSMQDVGIPSSPSRRMASTLAFPFSKALDTSLPPFSAPRLTSRPSGSS</sequence>
<dbReference type="Pfam" id="PF06985">
    <property type="entry name" value="HET"/>
    <property type="match status" value="1"/>
</dbReference>
<feature type="domain" description="DUF8212" evidence="3">
    <location>
        <begin position="232"/>
        <end position="305"/>
    </location>
</feature>
<feature type="region of interest" description="Disordered" evidence="1">
    <location>
        <begin position="354"/>
        <end position="374"/>
    </location>
</feature>
<dbReference type="Pfam" id="PF26640">
    <property type="entry name" value="DUF8212"/>
    <property type="match status" value="1"/>
</dbReference>
<dbReference type="InterPro" id="IPR010730">
    <property type="entry name" value="HET"/>
</dbReference>